<sequence length="444" mass="50721">MPPPAKIKEAIALPGDETDKVTITAPDISIEDYERLFTRMPARTKQQRIDATEAEGRWEIQQFLSTLLPKCGIRQTITAYDSPMTNANNNPAVRLFNELTEHLVNQRVYNVVDYQNWRGLKTLRDLVGDVLAVARIHKRDSIVPAKRSIGWIYLVTCCHIRGKTDLITTNYRTIKLIEHLPTALYAAMDGLPDNKVILLKTRSTIIQPNNVVNLDDAQSDIKLEDIDHTVSRSGFPARELGLTVQTGLNFCHNVRQTSRPEDTVTIESTETFEREVVEDMYRRLFRKVMGVGIAQEPLRKEVEELTENEVKVLSADIKMKLWNYGHYHNVPHLMQWIDMHEDISELTAPVTVEHVPTERYTDMTKMAVSLYEWSKVDLTNHLCRKLSVMSKTATDVVAEWKKCADDDDSRRGCPMDAADVLMDARDIICKGAPNLVEQYDLVRC</sequence>
<name>A0A8H7NNE1_BIOOC</name>
<comment type="caution">
    <text evidence="1">The sequence shown here is derived from an EMBL/GenBank/DDBJ whole genome shotgun (WGS) entry which is preliminary data.</text>
</comment>
<gene>
    <name evidence="1" type="ORF">IM811_000690</name>
</gene>
<evidence type="ECO:0000313" key="2">
    <source>
        <dbReference type="Proteomes" id="UP000616885"/>
    </source>
</evidence>
<dbReference type="EMBL" id="JADCTT010000001">
    <property type="protein sequence ID" value="KAF9758996.1"/>
    <property type="molecule type" value="Genomic_DNA"/>
</dbReference>
<dbReference type="AlphaFoldDB" id="A0A8H7NNE1"/>
<dbReference type="Proteomes" id="UP000616885">
    <property type="component" value="Unassembled WGS sequence"/>
</dbReference>
<evidence type="ECO:0000313" key="1">
    <source>
        <dbReference type="EMBL" id="KAF9758996.1"/>
    </source>
</evidence>
<accession>A0A8H7NNE1</accession>
<organism evidence="1 2">
    <name type="scientific">Bionectria ochroleuca</name>
    <name type="common">Gliocladium roseum</name>
    <dbReference type="NCBI Taxonomy" id="29856"/>
    <lineage>
        <taxon>Eukaryota</taxon>
        <taxon>Fungi</taxon>
        <taxon>Dikarya</taxon>
        <taxon>Ascomycota</taxon>
        <taxon>Pezizomycotina</taxon>
        <taxon>Sordariomycetes</taxon>
        <taxon>Hypocreomycetidae</taxon>
        <taxon>Hypocreales</taxon>
        <taxon>Bionectriaceae</taxon>
        <taxon>Clonostachys</taxon>
    </lineage>
</organism>
<proteinExistence type="predicted"/>
<protein>
    <submittedName>
        <fullName evidence="1">Uncharacterized protein</fullName>
    </submittedName>
</protein>
<reference evidence="1" key="1">
    <citation type="submission" date="2020-10" db="EMBL/GenBank/DDBJ databases">
        <title>High-Quality Genome Resource of Clonostachys rosea strain S41 by Oxford Nanopore Long-Read Sequencing.</title>
        <authorList>
            <person name="Wang H."/>
        </authorList>
    </citation>
    <scope>NUCLEOTIDE SEQUENCE</scope>
    <source>
        <strain evidence="1">S41</strain>
    </source>
</reference>